<feature type="compositionally biased region" description="Basic residues" evidence="1">
    <location>
        <begin position="214"/>
        <end position="226"/>
    </location>
</feature>
<protein>
    <submittedName>
        <fullName evidence="2">Uncharacterized protein</fullName>
    </submittedName>
</protein>
<sequence>MPWFVKRRDPALADVSDEALRQLTKLLCMDAADYFGHRARDWLAKQEQQVKGLDDYPFTQRNRDYVQHIKLWIRGSSGKMLKHSLESWMERIDSITALWLGEDKFRRVFGCRLRGEMPGCVRTKCEACMLAVIGGSLIHLTDLRANVLARQAYGTELMGRECKRSRLLRVIDSWMSLFQEDCRKDICQRSEAMVSDIVEMRTLARRRRDERDERRRRKGKPPRVRSNVRVRLTKEGLPIPRQPRLRRGDKGRLVRKTEKRMETLLSLQETVVEQQEQELEIIPLLVTDKDCDCMRTKSSNCSVQKNNDTTETMTDSKSNRGKKRDVWKDGSLDKDVCEKEAIEEEILMRGNHQLTPDDDTFYKNISIRNKPDCGTNTTSSWTSKIDQDSPQLIQVPRSEELLTREQTASSVYSCDERTKATTMFDEVLSMVFGGTSESVAPASLMNGNMEYAKTEREKSENHKTALAMLEGRDQDEDAASCYETMGWGGPRM</sequence>
<evidence type="ECO:0000256" key="1">
    <source>
        <dbReference type="SAM" id="MobiDB-lite"/>
    </source>
</evidence>
<feature type="compositionally biased region" description="Polar residues" evidence="1">
    <location>
        <begin position="298"/>
        <end position="316"/>
    </location>
</feature>
<comment type="caution">
    <text evidence="2">The sequence shown here is derived from an EMBL/GenBank/DDBJ whole genome shotgun (WGS) entry which is preliminary data.</text>
</comment>
<feature type="region of interest" description="Disordered" evidence="1">
    <location>
        <begin position="206"/>
        <end position="226"/>
    </location>
</feature>
<proteinExistence type="predicted"/>
<evidence type="ECO:0000313" key="2">
    <source>
        <dbReference type="EMBL" id="PNP54361.1"/>
    </source>
</evidence>
<dbReference type="AlphaFoldDB" id="A0A2K0U996"/>
<accession>A0A2K0U996</accession>
<name>A0A2K0U996_TRIHA</name>
<organism evidence="2 3">
    <name type="scientific">Trichoderma harzianum</name>
    <name type="common">Hypocrea lixii</name>
    <dbReference type="NCBI Taxonomy" id="5544"/>
    <lineage>
        <taxon>Eukaryota</taxon>
        <taxon>Fungi</taxon>
        <taxon>Dikarya</taxon>
        <taxon>Ascomycota</taxon>
        <taxon>Pezizomycotina</taxon>
        <taxon>Sordariomycetes</taxon>
        <taxon>Hypocreomycetidae</taxon>
        <taxon>Hypocreales</taxon>
        <taxon>Hypocreaceae</taxon>
        <taxon>Trichoderma</taxon>
    </lineage>
</organism>
<dbReference type="OrthoDB" id="4898058at2759"/>
<evidence type="ECO:0000313" key="3">
    <source>
        <dbReference type="Proteomes" id="UP000236290"/>
    </source>
</evidence>
<reference evidence="2 3" key="1">
    <citation type="submission" date="2017-02" db="EMBL/GenBank/DDBJ databases">
        <title>Genomes of Trichoderma spp. with biocontrol activity.</title>
        <authorList>
            <person name="Gardiner D."/>
            <person name="Kazan K."/>
            <person name="Vos C."/>
            <person name="Harvey P."/>
        </authorList>
    </citation>
    <scope>NUCLEOTIDE SEQUENCE [LARGE SCALE GENOMIC DNA]</scope>
    <source>
        <strain evidence="2 3">Tr1</strain>
    </source>
</reference>
<dbReference type="EMBL" id="MTYI01000063">
    <property type="protein sequence ID" value="PNP54361.1"/>
    <property type="molecule type" value="Genomic_DNA"/>
</dbReference>
<feature type="region of interest" description="Disordered" evidence="1">
    <location>
        <begin position="298"/>
        <end position="326"/>
    </location>
</feature>
<gene>
    <name evidence="2" type="ORF">THARTR1_05568</name>
</gene>
<dbReference type="Proteomes" id="UP000236290">
    <property type="component" value="Unassembled WGS sequence"/>
</dbReference>